<organism evidence="1 2">
    <name type="scientific">Nostoc cf. edaphicum LEGE 07299</name>
    <dbReference type="NCBI Taxonomy" id="2777974"/>
    <lineage>
        <taxon>Bacteria</taxon>
        <taxon>Bacillati</taxon>
        <taxon>Cyanobacteriota</taxon>
        <taxon>Cyanophyceae</taxon>
        <taxon>Nostocales</taxon>
        <taxon>Nostocaceae</taxon>
        <taxon>Nostoc</taxon>
    </lineage>
</organism>
<comment type="caution">
    <text evidence="1">The sequence shown here is derived from an EMBL/GenBank/DDBJ whole genome shotgun (WGS) entry which is preliminary data.</text>
</comment>
<feature type="non-terminal residue" evidence="1">
    <location>
        <position position="1"/>
    </location>
</feature>
<gene>
    <name evidence="1" type="ORF">IQ229_04150</name>
</gene>
<dbReference type="EMBL" id="JADEXF010000083">
    <property type="protein sequence ID" value="MBE9104158.1"/>
    <property type="molecule type" value="Genomic_DNA"/>
</dbReference>
<accession>A0ABR9TUS3</accession>
<evidence type="ECO:0000313" key="2">
    <source>
        <dbReference type="Proteomes" id="UP000647836"/>
    </source>
</evidence>
<sequence>VLQCILDRKIAESSQKLSAIHLFFKESFFMERLRISDLSFCEDEVSDLSQVQGGVAYGYALSVSTAKKGSYKVGKGTLEGTVEGGIAGAIAGAITDGNNVIVSANTSAGVS</sequence>
<keyword evidence="2" id="KW-1185">Reference proteome</keyword>
<proteinExistence type="predicted"/>
<dbReference type="Proteomes" id="UP000647836">
    <property type="component" value="Unassembled WGS sequence"/>
</dbReference>
<reference evidence="1 2" key="1">
    <citation type="submission" date="2020-10" db="EMBL/GenBank/DDBJ databases">
        <authorList>
            <person name="Castelo-Branco R."/>
            <person name="Eusebio N."/>
            <person name="Adriana R."/>
            <person name="Vieira A."/>
            <person name="Brugerolle De Fraissinette N."/>
            <person name="Rezende De Castro R."/>
            <person name="Schneider M.P."/>
            <person name="Vasconcelos V."/>
            <person name="Leao P.N."/>
        </authorList>
    </citation>
    <scope>NUCLEOTIDE SEQUENCE [LARGE SCALE GENOMIC DNA]</scope>
    <source>
        <strain evidence="1 2">LEGE 07299</strain>
    </source>
</reference>
<dbReference type="RefSeq" id="WP_194041533.1">
    <property type="nucleotide sequence ID" value="NZ_JADEXF010000083.1"/>
</dbReference>
<protein>
    <submittedName>
        <fullName evidence="1">Uncharacterized protein</fullName>
    </submittedName>
</protein>
<name>A0ABR9TUS3_9NOSO</name>
<evidence type="ECO:0000313" key="1">
    <source>
        <dbReference type="EMBL" id="MBE9104158.1"/>
    </source>
</evidence>